<keyword evidence="1" id="KW-0472">Membrane</keyword>
<dbReference type="RefSeq" id="WP_135482567.1">
    <property type="nucleotide sequence ID" value="NZ_SRMF01000002.1"/>
</dbReference>
<comment type="caution">
    <text evidence="2">The sequence shown here is derived from an EMBL/GenBank/DDBJ whole genome shotgun (WGS) entry which is preliminary data.</text>
</comment>
<keyword evidence="1" id="KW-1133">Transmembrane helix</keyword>
<keyword evidence="1" id="KW-0812">Transmembrane</keyword>
<gene>
    <name evidence="2" type="ORF">E4656_07410</name>
</gene>
<dbReference type="Proteomes" id="UP000297475">
    <property type="component" value="Unassembled WGS sequence"/>
</dbReference>
<proteinExistence type="predicted"/>
<feature type="transmembrane region" description="Helical" evidence="1">
    <location>
        <begin position="155"/>
        <end position="177"/>
    </location>
</feature>
<sequence length="178" mass="20101">MNPPLTDYQVLLHRMVYQKLQWLDYYGEGEVPAATAACRTFADLIVQTPGQSPDRYLINLHDTCLGHSQAQRVRDDQDAFRDTLGTLFNSAREIYIAHFHSDPIRVLPSDHPRFSWEHLTEPPQDPSAIDVRALTEPLPPPVQPRQQKPPPPPPWVMPATVSAFFSVAVVFILIGLAQ</sequence>
<accession>A0A4Z0WGW2</accession>
<name>A0A4Z0WGW2_9GAMM</name>
<evidence type="ECO:0000313" key="2">
    <source>
        <dbReference type="EMBL" id="TGG93998.1"/>
    </source>
</evidence>
<organism evidence="2 3">
    <name type="scientific">Natronospirillum operosum</name>
    <dbReference type="NCBI Taxonomy" id="2759953"/>
    <lineage>
        <taxon>Bacteria</taxon>
        <taxon>Pseudomonadati</taxon>
        <taxon>Pseudomonadota</taxon>
        <taxon>Gammaproteobacteria</taxon>
        <taxon>Oceanospirillales</taxon>
        <taxon>Natronospirillaceae</taxon>
        <taxon>Natronospirillum</taxon>
    </lineage>
</organism>
<evidence type="ECO:0000256" key="1">
    <source>
        <dbReference type="SAM" id="Phobius"/>
    </source>
</evidence>
<dbReference type="EMBL" id="SRMF01000002">
    <property type="protein sequence ID" value="TGG93998.1"/>
    <property type="molecule type" value="Genomic_DNA"/>
</dbReference>
<dbReference type="AlphaFoldDB" id="A0A4Z0WGW2"/>
<protein>
    <submittedName>
        <fullName evidence="2">Uncharacterized protein</fullName>
    </submittedName>
</protein>
<reference evidence="2 3" key="1">
    <citation type="submission" date="2019-04" db="EMBL/GenBank/DDBJ databases">
        <title>Natronospirillum operosus gen. nov., sp. nov., a haloalkaliphilic satellite isolated from decaying biomass of laboratory culture of cyanobacterium Geitlerinema sp. and proposal of Natronospirillaceae fam. nov. and Saccharospirillaceae fam. nov.</title>
        <authorList>
            <person name="Kevbrin V."/>
            <person name="Boltyanskaya Y."/>
            <person name="Koziaeva V."/>
            <person name="Grouzdev D.S."/>
            <person name="Park M."/>
            <person name="Cho J."/>
        </authorList>
    </citation>
    <scope>NUCLEOTIDE SEQUENCE [LARGE SCALE GENOMIC DNA]</scope>
    <source>
        <strain evidence="2 3">G-116</strain>
    </source>
</reference>
<evidence type="ECO:0000313" key="3">
    <source>
        <dbReference type="Proteomes" id="UP000297475"/>
    </source>
</evidence>
<keyword evidence="3" id="KW-1185">Reference proteome</keyword>